<reference evidence="2" key="1">
    <citation type="journal article" date="2019" name="Int. J. Syst. Evol. Microbiol.">
        <title>The Global Catalogue of Microorganisms (GCM) 10K type strain sequencing project: providing services to taxonomists for standard genome sequencing and annotation.</title>
        <authorList>
            <consortium name="The Broad Institute Genomics Platform"/>
            <consortium name="The Broad Institute Genome Sequencing Center for Infectious Disease"/>
            <person name="Wu L."/>
            <person name="Ma J."/>
        </authorList>
    </citation>
    <scope>NUCLEOTIDE SEQUENCE [LARGE SCALE GENOMIC DNA]</scope>
    <source>
        <strain evidence="2">KCTC 22671</strain>
    </source>
</reference>
<dbReference type="Pfam" id="PF13715">
    <property type="entry name" value="CarbopepD_reg_2"/>
    <property type="match status" value="1"/>
</dbReference>
<keyword evidence="2" id="KW-1185">Reference proteome</keyword>
<dbReference type="Proteomes" id="UP001597534">
    <property type="component" value="Unassembled WGS sequence"/>
</dbReference>
<sequence>MDIRLLLLICMIFNLNYGQKDSIVKGKVVSEYSVLEGIHVINKNTKRGFVTLRGGYFSITASVQDTIMFSSVGLKGTIHVVAEEDFTKDLLFIPMEPLVSELNEVVMTEYKSINAESLGIIPKGMKSYTPAERRLKTASEFKLGTAMPLDGVINAISGRTKQLKKELKVERKQTFMELLTETYDEKFIVNTLKIPQEHVEGFLYYVVDEKRLIQAVTSKNNTMAVFLISELAANYKKLLASGTN</sequence>
<evidence type="ECO:0000313" key="1">
    <source>
        <dbReference type="EMBL" id="MFD2891794.1"/>
    </source>
</evidence>
<evidence type="ECO:0000313" key="2">
    <source>
        <dbReference type="Proteomes" id="UP001597534"/>
    </source>
</evidence>
<gene>
    <name evidence="1" type="ORF">ACFS5J_07195</name>
</gene>
<accession>A0ABW5YL73</accession>
<dbReference type="EMBL" id="JBHUPC010000012">
    <property type="protein sequence ID" value="MFD2891794.1"/>
    <property type="molecule type" value="Genomic_DNA"/>
</dbReference>
<organism evidence="1 2">
    <name type="scientific">Flavobacterium chuncheonense</name>
    <dbReference type="NCBI Taxonomy" id="2026653"/>
    <lineage>
        <taxon>Bacteria</taxon>
        <taxon>Pseudomonadati</taxon>
        <taxon>Bacteroidota</taxon>
        <taxon>Flavobacteriia</taxon>
        <taxon>Flavobacteriales</taxon>
        <taxon>Flavobacteriaceae</taxon>
        <taxon>Flavobacterium</taxon>
    </lineage>
</organism>
<comment type="caution">
    <text evidence="1">The sequence shown here is derived from an EMBL/GenBank/DDBJ whole genome shotgun (WGS) entry which is preliminary data.</text>
</comment>
<name>A0ABW5YL73_9FLAO</name>
<protein>
    <submittedName>
        <fullName evidence="1">Carboxypeptidase-like regulatory domain-containing protein</fullName>
    </submittedName>
</protein>
<proteinExistence type="predicted"/>
<dbReference type="RefSeq" id="WP_379811400.1">
    <property type="nucleotide sequence ID" value="NZ_JBHUPC010000012.1"/>
</dbReference>